<reference evidence="7 8" key="2">
    <citation type="journal article" date="2010" name="Stand. Genomic Sci.">
        <title>Complete genome sequence of Desulfohalobium retbaense type strain (HR(100)).</title>
        <authorList>
            <person name="Spring S."/>
            <person name="Nolan M."/>
            <person name="Lapidus A."/>
            <person name="Glavina Del Rio T."/>
            <person name="Copeland A."/>
            <person name="Tice H."/>
            <person name="Cheng J.F."/>
            <person name="Lucas S."/>
            <person name="Land M."/>
            <person name="Chen F."/>
            <person name="Bruce D."/>
            <person name="Goodwin L."/>
            <person name="Pitluck S."/>
            <person name="Ivanova N."/>
            <person name="Mavromatis K."/>
            <person name="Mikhailova N."/>
            <person name="Pati A."/>
            <person name="Chen A."/>
            <person name="Palaniappan K."/>
            <person name="Hauser L."/>
            <person name="Chang Y.J."/>
            <person name="Jeffries C.D."/>
            <person name="Munk C."/>
            <person name="Kiss H."/>
            <person name="Chain P."/>
            <person name="Han C."/>
            <person name="Brettin T."/>
            <person name="Detter J.C."/>
            <person name="Schuler E."/>
            <person name="Goker M."/>
            <person name="Rohde M."/>
            <person name="Bristow J."/>
            <person name="Eisen J.A."/>
            <person name="Markowitz V."/>
            <person name="Hugenholtz P."/>
            <person name="Kyrpides N.C."/>
            <person name="Klenk H.P."/>
        </authorList>
    </citation>
    <scope>NUCLEOTIDE SEQUENCE [LARGE SCALE GENOMIC DNA]</scope>
    <source>
        <strain evidence="7 8">DSM 5692</strain>
    </source>
</reference>
<sequence length="425" mass="47271">MWKRYANIRVGNAFRMIRDWVLFVLRAFVRDQCLLRASALTYVSALALVPFLAVAFSLSKGFGFQNTLYIRTLLERFAAGREQVIEHVLAYINNTDVATLGSIGVGVLFVSVFSMLATVEKTFNTIWGVQRPRQLSRKFTDYLSVTLLCPVLVIASISITASLQSSAVAQKLLRVGFFNSVYGGLLSLAPFFMAWLALIFIYTVMPNTRVRFLPALGGGLVAGFLWQATQKLLIHYQIGFSKYNAIYGSFAQVPLLLVWMYLSWIIVLFGAEISFALQNRNTVLRQEMWGAFELRRKQTLALAVAALLARSVVEGHRPLTLEQLSQATDTSVRQVGAVLEVLEPSGIVARVVTEDEGLAYSLLVCPDRVRAAEILDRFEASPEIPAEGSDTGQWAVAWLERLHAARRASEANVLLSDLAQQVPRI</sequence>
<dbReference type="Proteomes" id="UP000001052">
    <property type="component" value="Chromosome"/>
</dbReference>
<dbReference type="PANTHER" id="PTHR30213:SF0">
    <property type="entry name" value="UPF0761 MEMBRANE PROTEIN YIHY"/>
    <property type="match status" value="1"/>
</dbReference>
<dbReference type="Pfam" id="PF03631">
    <property type="entry name" value="Virul_fac_BrkB"/>
    <property type="match status" value="1"/>
</dbReference>
<dbReference type="Gene3D" id="1.10.10.10">
    <property type="entry name" value="Winged helix-like DNA-binding domain superfamily/Winged helix DNA-binding domain"/>
    <property type="match status" value="1"/>
</dbReference>
<evidence type="ECO:0000313" key="7">
    <source>
        <dbReference type="EMBL" id="ACV69396.1"/>
    </source>
</evidence>
<dbReference type="KEGG" id="drt:Dret_2112"/>
<dbReference type="PANTHER" id="PTHR30213">
    <property type="entry name" value="INNER MEMBRANE PROTEIN YHJD"/>
    <property type="match status" value="1"/>
</dbReference>
<evidence type="ECO:0000256" key="6">
    <source>
        <dbReference type="SAM" id="Phobius"/>
    </source>
</evidence>
<keyword evidence="3 6" id="KW-0812">Transmembrane</keyword>
<name>C8X4C2_DESRD</name>
<dbReference type="HOGENOM" id="CLU_032288_2_0_7"/>
<evidence type="ECO:0000313" key="8">
    <source>
        <dbReference type="Proteomes" id="UP000001052"/>
    </source>
</evidence>
<keyword evidence="4 6" id="KW-1133">Transmembrane helix</keyword>
<feature type="transmembrane region" description="Helical" evidence="6">
    <location>
        <begin position="249"/>
        <end position="271"/>
    </location>
</feature>
<evidence type="ECO:0000256" key="2">
    <source>
        <dbReference type="ARBA" id="ARBA00022475"/>
    </source>
</evidence>
<dbReference type="NCBIfam" id="TIGR00765">
    <property type="entry name" value="yihY_not_rbn"/>
    <property type="match status" value="1"/>
</dbReference>
<dbReference type="eggNOG" id="COG1295">
    <property type="taxonomic scope" value="Bacteria"/>
</dbReference>
<dbReference type="AlphaFoldDB" id="C8X4C2"/>
<evidence type="ECO:0000256" key="4">
    <source>
        <dbReference type="ARBA" id="ARBA00022989"/>
    </source>
</evidence>
<feature type="transmembrane region" description="Helical" evidence="6">
    <location>
        <begin position="139"/>
        <end position="161"/>
    </location>
</feature>
<accession>C8X4C2</accession>
<feature type="transmembrane region" description="Helical" evidence="6">
    <location>
        <begin position="97"/>
        <end position="119"/>
    </location>
</feature>
<proteinExistence type="predicted"/>
<keyword evidence="2" id="KW-1003">Cell membrane</keyword>
<evidence type="ECO:0000256" key="1">
    <source>
        <dbReference type="ARBA" id="ARBA00004651"/>
    </source>
</evidence>
<dbReference type="RefSeq" id="WP_015752537.1">
    <property type="nucleotide sequence ID" value="NC_013223.1"/>
</dbReference>
<dbReference type="GO" id="GO:0005886">
    <property type="term" value="C:plasma membrane"/>
    <property type="evidence" value="ECO:0007669"/>
    <property type="project" value="UniProtKB-SubCell"/>
</dbReference>
<keyword evidence="8" id="KW-1185">Reference proteome</keyword>
<dbReference type="InterPro" id="IPR017039">
    <property type="entry name" value="Virul_fac_BrkB"/>
</dbReference>
<feature type="transmembrane region" description="Helical" evidence="6">
    <location>
        <begin position="212"/>
        <end position="229"/>
    </location>
</feature>
<dbReference type="STRING" id="485915.Dret_2112"/>
<dbReference type="OrthoDB" id="9808671at2"/>
<dbReference type="InterPro" id="IPR036388">
    <property type="entry name" value="WH-like_DNA-bd_sf"/>
</dbReference>
<reference evidence="8" key="1">
    <citation type="submission" date="2009-09" db="EMBL/GenBank/DDBJ databases">
        <title>The complete chromosome of Desulfohalobium retbaense DSM 5692.</title>
        <authorList>
            <consortium name="US DOE Joint Genome Institute (JGI-PGF)"/>
            <person name="Lucas S."/>
            <person name="Copeland A."/>
            <person name="Lapidus A."/>
            <person name="Glavina del Rio T."/>
            <person name="Dalin E."/>
            <person name="Tice H."/>
            <person name="Bruce D."/>
            <person name="Goodwin L."/>
            <person name="Pitluck S."/>
            <person name="Kyrpides N."/>
            <person name="Mavromatis K."/>
            <person name="Ivanova N."/>
            <person name="Mikhailova N."/>
            <person name="Munk A.C."/>
            <person name="Brettin T."/>
            <person name="Detter J.C."/>
            <person name="Han C."/>
            <person name="Tapia R."/>
            <person name="Larimer F."/>
            <person name="Land M."/>
            <person name="Hauser L."/>
            <person name="Markowitz V."/>
            <person name="Cheng J.-F."/>
            <person name="Hugenholtz P."/>
            <person name="Woyke T."/>
            <person name="Wu D."/>
            <person name="Spring S."/>
            <person name="Klenk H.-P."/>
            <person name="Eisen J.A."/>
        </authorList>
    </citation>
    <scope>NUCLEOTIDE SEQUENCE [LARGE SCALE GENOMIC DNA]</scope>
    <source>
        <strain evidence="8">DSM 5692</strain>
    </source>
</reference>
<organism evidence="7 8">
    <name type="scientific">Desulfohalobium retbaense (strain ATCC 49708 / DSM 5692 / JCM 16813 / HR100)</name>
    <dbReference type="NCBI Taxonomy" id="485915"/>
    <lineage>
        <taxon>Bacteria</taxon>
        <taxon>Pseudomonadati</taxon>
        <taxon>Thermodesulfobacteriota</taxon>
        <taxon>Desulfovibrionia</taxon>
        <taxon>Desulfovibrionales</taxon>
        <taxon>Desulfohalobiaceae</taxon>
        <taxon>Desulfohalobium</taxon>
    </lineage>
</organism>
<evidence type="ECO:0000256" key="5">
    <source>
        <dbReference type="ARBA" id="ARBA00023136"/>
    </source>
</evidence>
<protein>
    <submittedName>
        <fullName evidence="7">Ribonuclease BN</fullName>
    </submittedName>
</protein>
<dbReference type="EMBL" id="CP001734">
    <property type="protein sequence ID" value="ACV69396.1"/>
    <property type="molecule type" value="Genomic_DNA"/>
</dbReference>
<feature type="transmembrane region" description="Helical" evidence="6">
    <location>
        <begin position="181"/>
        <end position="205"/>
    </location>
</feature>
<evidence type="ECO:0000256" key="3">
    <source>
        <dbReference type="ARBA" id="ARBA00022692"/>
    </source>
</evidence>
<comment type="subcellular location">
    <subcellularLocation>
        <location evidence="1">Cell membrane</location>
        <topology evidence="1">Multi-pass membrane protein</topology>
    </subcellularLocation>
</comment>
<gene>
    <name evidence="7" type="ordered locus">Dret_2112</name>
</gene>
<keyword evidence="5 6" id="KW-0472">Membrane</keyword>
<feature type="transmembrane region" description="Helical" evidence="6">
    <location>
        <begin position="39"/>
        <end position="58"/>
    </location>
</feature>